<sequence length="63" mass="6959">MEPVDKSFRLNRAMNAVAFNSSWAESLFPSGHNKLQQSGNNSIGTAVCVYVLIFGVIVNEGRW</sequence>
<keyword evidence="1" id="KW-1133">Transmembrane helix</keyword>
<keyword evidence="1" id="KW-0812">Transmembrane</keyword>
<reference evidence="2" key="1">
    <citation type="submission" date="2018-11" db="EMBL/GenBank/DDBJ databases">
        <authorList>
            <consortium name="Pathogen Informatics"/>
        </authorList>
    </citation>
    <scope>NUCLEOTIDE SEQUENCE</scope>
</reference>
<evidence type="ECO:0000313" key="2">
    <source>
        <dbReference type="EMBL" id="VEL17205.1"/>
    </source>
</evidence>
<protein>
    <submittedName>
        <fullName evidence="2">Uncharacterized protein</fullName>
    </submittedName>
</protein>
<dbReference type="Proteomes" id="UP000784294">
    <property type="component" value="Unassembled WGS sequence"/>
</dbReference>
<evidence type="ECO:0000256" key="1">
    <source>
        <dbReference type="SAM" id="Phobius"/>
    </source>
</evidence>
<dbReference type="AlphaFoldDB" id="A0A3S5BT65"/>
<keyword evidence="1" id="KW-0472">Membrane</keyword>
<name>A0A3S5BT65_9PLAT</name>
<organism evidence="2 3">
    <name type="scientific">Protopolystoma xenopodis</name>
    <dbReference type="NCBI Taxonomy" id="117903"/>
    <lineage>
        <taxon>Eukaryota</taxon>
        <taxon>Metazoa</taxon>
        <taxon>Spiralia</taxon>
        <taxon>Lophotrochozoa</taxon>
        <taxon>Platyhelminthes</taxon>
        <taxon>Monogenea</taxon>
        <taxon>Polyopisthocotylea</taxon>
        <taxon>Polystomatidea</taxon>
        <taxon>Polystomatidae</taxon>
        <taxon>Protopolystoma</taxon>
    </lineage>
</organism>
<proteinExistence type="predicted"/>
<accession>A0A3S5BT65</accession>
<keyword evidence="3" id="KW-1185">Reference proteome</keyword>
<gene>
    <name evidence="2" type="ORF">PXEA_LOCUS10645</name>
</gene>
<comment type="caution">
    <text evidence="2">The sequence shown here is derived from an EMBL/GenBank/DDBJ whole genome shotgun (WGS) entry which is preliminary data.</text>
</comment>
<dbReference type="EMBL" id="CAAALY010031565">
    <property type="protein sequence ID" value="VEL17205.1"/>
    <property type="molecule type" value="Genomic_DNA"/>
</dbReference>
<feature type="transmembrane region" description="Helical" evidence="1">
    <location>
        <begin position="42"/>
        <end position="59"/>
    </location>
</feature>
<evidence type="ECO:0000313" key="3">
    <source>
        <dbReference type="Proteomes" id="UP000784294"/>
    </source>
</evidence>